<feature type="domain" description="B30.2/SPRY" evidence="2">
    <location>
        <begin position="295"/>
        <end position="474"/>
    </location>
</feature>
<dbReference type="InterPro" id="IPR013320">
    <property type="entry name" value="ConA-like_dom_sf"/>
</dbReference>
<dbReference type="InterPro" id="IPR011333">
    <property type="entry name" value="SKP1/BTB/POZ_sf"/>
</dbReference>
<dbReference type="InterPro" id="IPR003877">
    <property type="entry name" value="SPRY_dom"/>
</dbReference>
<dbReference type="Gene3D" id="2.60.120.920">
    <property type="match status" value="1"/>
</dbReference>
<sequence>MTKGYSLEQDLKSIINSPKYSDIIILCEDDKKLYGSRAILAARSEVFDKLLYNGMKESFEKEISFPKINSFAMEIILEYIYTGSVEEKSLTKDNIIEAFYAADYFQLSDLQKIITNVVKDTLLMNYTENYSPELLSKIMETMPSSTEDDNILLESLVRSVAALSLNTLEMGRLNIAALQYLLAYTHEKDNLPFATPEYEVFRYSAFLAAKQFSDDAYLSLEERLPTLENVDDVSNEGKTIVDSEKIFEILEPLTKFIDFKRIKGSVLTDIIEPLEIVSPKILNNAYRYKTKHRNSDLNGFRGVAPSLFMFDESDCVWDEYSHGSHISIMDDRKVIETSSPKHQFALAKIQCERGIYEWDVVIEKYCAYVWIGVCTTEIFDYSEFMEGKSTTWMLASSGDCSNNGKKFSYCPPFIGDYKTVTVHLDMTKKTIAFTVDGKRYQEVSGWNNLPSILHPVVSIVDPGRIRIQPHQNRN</sequence>
<dbReference type="PROSITE" id="PS50188">
    <property type="entry name" value="B302_SPRY"/>
    <property type="match status" value="1"/>
</dbReference>
<protein>
    <recommendedName>
        <fullName evidence="5">Concanavalin A-like lectin/glucanase domain-containing protein</fullName>
    </recommendedName>
</protein>
<dbReference type="EMBL" id="QKYT01000326">
    <property type="protein sequence ID" value="RIA87114.1"/>
    <property type="molecule type" value="Genomic_DNA"/>
</dbReference>
<feature type="domain" description="BTB" evidence="1">
    <location>
        <begin position="21"/>
        <end position="89"/>
    </location>
</feature>
<comment type="caution">
    <text evidence="3">The sequence shown here is derived from an EMBL/GenBank/DDBJ whole genome shotgun (WGS) entry which is preliminary data.</text>
</comment>
<reference evidence="3 4" key="1">
    <citation type="submission" date="2018-06" db="EMBL/GenBank/DDBJ databases">
        <title>Comparative genomics reveals the genomic features of Rhizophagus irregularis, R. cerebriforme, R. diaphanum and Gigaspora rosea, and their symbiotic lifestyle signature.</title>
        <authorList>
            <person name="Morin E."/>
            <person name="San Clemente H."/>
            <person name="Chen E.C.H."/>
            <person name="De La Providencia I."/>
            <person name="Hainaut M."/>
            <person name="Kuo A."/>
            <person name="Kohler A."/>
            <person name="Murat C."/>
            <person name="Tang N."/>
            <person name="Roy S."/>
            <person name="Loubradou J."/>
            <person name="Henrissat B."/>
            <person name="Grigoriev I.V."/>
            <person name="Corradi N."/>
            <person name="Roux C."/>
            <person name="Martin F.M."/>
        </authorList>
    </citation>
    <scope>NUCLEOTIDE SEQUENCE [LARGE SCALE GENOMIC DNA]</scope>
    <source>
        <strain evidence="3 4">DAOM 227022</strain>
    </source>
</reference>
<name>A0A397SWJ4_9GLOM</name>
<dbReference type="PROSITE" id="PS50097">
    <property type="entry name" value="BTB"/>
    <property type="match status" value="1"/>
</dbReference>
<dbReference type="Pfam" id="PF00651">
    <property type="entry name" value="BTB"/>
    <property type="match status" value="1"/>
</dbReference>
<organism evidence="3 4">
    <name type="scientific">Glomus cerebriforme</name>
    <dbReference type="NCBI Taxonomy" id="658196"/>
    <lineage>
        <taxon>Eukaryota</taxon>
        <taxon>Fungi</taxon>
        <taxon>Fungi incertae sedis</taxon>
        <taxon>Mucoromycota</taxon>
        <taxon>Glomeromycotina</taxon>
        <taxon>Glomeromycetes</taxon>
        <taxon>Glomerales</taxon>
        <taxon>Glomeraceae</taxon>
        <taxon>Glomus</taxon>
    </lineage>
</organism>
<gene>
    <name evidence="3" type="ORF">C1645_828271</name>
</gene>
<dbReference type="InterPro" id="IPR051481">
    <property type="entry name" value="BTB-POZ/Galectin-3-binding"/>
</dbReference>
<accession>A0A397SWJ4</accession>
<dbReference type="SUPFAM" id="SSF54695">
    <property type="entry name" value="POZ domain"/>
    <property type="match status" value="1"/>
</dbReference>
<dbReference type="InterPro" id="IPR043136">
    <property type="entry name" value="B30.2/SPRY_sf"/>
</dbReference>
<evidence type="ECO:0000313" key="3">
    <source>
        <dbReference type="EMBL" id="RIA87114.1"/>
    </source>
</evidence>
<dbReference type="InterPro" id="IPR001870">
    <property type="entry name" value="B30.2/SPRY"/>
</dbReference>
<dbReference type="InterPro" id="IPR000210">
    <property type="entry name" value="BTB/POZ_dom"/>
</dbReference>
<dbReference type="PANTHER" id="PTHR24410:SF23">
    <property type="entry name" value="BTB DOMAIN-CONTAINING PROTEIN-RELATED"/>
    <property type="match status" value="1"/>
</dbReference>
<keyword evidence="4" id="KW-1185">Reference proteome</keyword>
<dbReference type="AlphaFoldDB" id="A0A397SWJ4"/>
<dbReference type="Gene3D" id="3.30.710.10">
    <property type="entry name" value="Potassium Channel Kv1.1, Chain A"/>
    <property type="match status" value="1"/>
</dbReference>
<dbReference type="SUPFAM" id="SSF49899">
    <property type="entry name" value="Concanavalin A-like lectins/glucanases"/>
    <property type="match status" value="1"/>
</dbReference>
<evidence type="ECO:0000259" key="2">
    <source>
        <dbReference type="PROSITE" id="PS50188"/>
    </source>
</evidence>
<dbReference type="Pfam" id="PF00622">
    <property type="entry name" value="SPRY"/>
    <property type="match status" value="1"/>
</dbReference>
<proteinExistence type="predicted"/>
<dbReference type="SMART" id="SM00225">
    <property type="entry name" value="BTB"/>
    <property type="match status" value="1"/>
</dbReference>
<evidence type="ECO:0000313" key="4">
    <source>
        <dbReference type="Proteomes" id="UP000265703"/>
    </source>
</evidence>
<evidence type="ECO:0000259" key="1">
    <source>
        <dbReference type="PROSITE" id="PS50097"/>
    </source>
</evidence>
<dbReference type="OrthoDB" id="6359816at2759"/>
<dbReference type="PANTHER" id="PTHR24410">
    <property type="entry name" value="HL07962P-RELATED"/>
    <property type="match status" value="1"/>
</dbReference>
<dbReference type="Proteomes" id="UP000265703">
    <property type="component" value="Unassembled WGS sequence"/>
</dbReference>
<evidence type="ECO:0008006" key="5">
    <source>
        <dbReference type="Google" id="ProtNLM"/>
    </source>
</evidence>